<dbReference type="Proteomes" id="UP000178646">
    <property type="component" value="Unassembled WGS sequence"/>
</dbReference>
<protein>
    <recommendedName>
        <fullName evidence="4">Type 4 fimbrial biogenesis protein PilX N-terminal domain-containing protein</fullName>
    </recommendedName>
</protein>
<reference evidence="2 3" key="1">
    <citation type="journal article" date="2016" name="Nat. Commun.">
        <title>Thousands of microbial genomes shed light on interconnected biogeochemical processes in an aquifer system.</title>
        <authorList>
            <person name="Anantharaman K."/>
            <person name="Brown C.T."/>
            <person name="Hug L.A."/>
            <person name="Sharon I."/>
            <person name="Castelle C.J."/>
            <person name="Probst A.J."/>
            <person name="Thomas B.C."/>
            <person name="Singh A."/>
            <person name="Wilkins M.J."/>
            <person name="Karaoz U."/>
            <person name="Brodie E.L."/>
            <person name="Williams K.H."/>
            <person name="Hubbard S.S."/>
            <person name="Banfield J.F."/>
        </authorList>
    </citation>
    <scope>NUCLEOTIDE SEQUENCE [LARGE SCALE GENOMIC DNA]</scope>
</reference>
<evidence type="ECO:0000313" key="2">
    <source>
        <dbReference type="EMBL" id="OHA51363.1"/>
    </source>
</evidence>
<keyword evidence="1" id="KW-0472">Membrane</keyword>
<evidence type="ECO:0000313" key="3">
    <source>
        <dbReference type="Proteomes" id="UP000178646"/>
    </source>
</evidence>
<dbReference type="AlphaFoldDB" id="A0A1G2PST6"/>
<evidence type="ECO:0000256" key="1">
    <source>
        <dbReference type="SAM" id="Phobius"/>
    </source>
</evidence>
<feature type="transmembrane region" description="Helical" evidence="1">
    <location>
        <begin position="20"/>
        <end position="40"/>
    </location>
</feature>
<evidence type="ECO:0008006" key="4">
    <source>
        <dbReference type="Google" id="ProtNLM"/>
    </source>
</evidence>
<proteinExistence type="predicted"/>
<dbReference type="EMBL" id="MHSU01000004">
    <property type="protein sequence ID" value="OHA51363.1"/>
    <property type="molecule type" value="Genomic_DNA"/>
</dbReference>
<accession>A0A1G2PST6</accession>
<organism evidence="2 3">
    <name type="scientific">Candidatus Terrybacteria bacterium RIFCSPHIGHO2_02_41_19</name>
    <dbReference type="NCBI Taxonomy" id="1802364"/>
    <lineage>
        <taxon>Bacteria</taxon>
        <taxon>Candidatus Terryibacteriota</taxon>
    </lineage>
</organism>
<keyword evidence="1" id="KW-1133">Transmembrane helix</keyword>
<sequence>MDKRIIFEKKMSKGVGLIEAIAGISIVSIFIFSLMLASQLSQRIVGESVRSAQASFLLEEGAEAVKIFRDTSWSSDVGGLAVGTNYFFSYNGATWVSATNNIYIDGIFERKFSLNNVYRDANDDIAVSGTLDSGTKKATVNVSWRGRTGTTTKSVSFYLTDLFSN</sequence>
<keyword evidence="1" id="KW-0812">Transmembrane</keyword>
<gene>
    <name evidence="2" type="ORF">A2W59_01690</name>
</gene>
<comment type="caution">
    <text evidence="2">The sequence shown here is derived from an EMBL/GenBank/DDBJ whole genome shotgun (WGS) entry which is preliminary data.</text>
</comment>
<name>A0A1G2PST6_9BACT</name>